<dbReference type="VEuPathDB" id="PiroplasmaDB:BBOV_IV011240"/>
<protein>
    <submittedName>
        <fullName evidence="1">Uncharacterized protein</fullName>
    </submittedName>
</protein>
<dbReference type="EMBL" id="AAXT01000002">
    <property type="protein sequence ID" value="EDO07476.1"/>
    <property type="molecule type" value="Genomic_DNA"/>
</dbReference>
<sequence length="188" mass="21497">MRGQCAHYSLYQKFFNACLREWYFQKDGGSGFYYANPPGLLFTQLRSSRLQRGTVSAPMSHWYFGNNVNSIKLSYNDPMGNGILGSTNSHLEEDPTESLLHIGYDLTYSNALGKYVATRNDVHHVAFCNYYDVAFNTLYNIGRHQDISPEDFITFKNVRLITGNVFNIHLLLTEPLFKCAIISITNQK</sequence>
<dbReference type="GeneID" id="5479278"/>
<accession>A7ASF7</accession>
<dbReference type="FunCoup" id="A7ASF7">
    <property type="interactions" value="3"/>
</dbReference>
<reference evidence="1 2" key="1">
    <citation type="journal article" date="2007" name="PLoS Pathog.">
        <title>Genome sequence of Babesia bovis and comparative analysis of apicomplexan hemoprotozoa.</title>
        <authorList>
            <person name="Brayton K.A."/>
            <person name="Lau A.O.T."/>
            <person name="Herndon D.R."/>
            <person name="Hannick L."/>
            <person name="Kappmeyer L.S."/>
            <person name="Berens S.J."/>
            <person name="Bidwell S.L."/>
            <person name="Brown W.C."/>
            <person name="Crabtree J."/>
            <person name="Fadrosh D."/>
            <person name="Feldblum T."/>
            <person name="Forberger H.A."/>
            <person name="Haas B.J."/>
            <person name="Howell J.M."/>
            <person name="Khouri H."/>
            <person name="Koo H."/>
            <person name="Mann D.J."/>
            <person name="Norimine J."/>
            <person name="Paulsen I.T."/>
            <person name="Radune D."/>
            <person name="Ren Q."/>
            <person name="Smith R.K. Jr."/>
            <person name="Suarez C.E."/>
            <person name="White O."/>
            <person name="Wortman J.R."/>
            <person name="Knowles D.P. Jr."/>
            <person name="McElwain T.F."/>
            <person name="Nene V.M."/>
        </authorList>
    </citation>
    <scope>NUCLEOTIDE SEQUENCE [LARGE SCALE GENOMIC DNA]</scope>
    <source>
        <strain evidence="1">T2Bo</strain>
    </source>
</reference>
<dbReference type="Proteomes" id="UP000002173">
    <property type="component" value="Unassembled WGS sequence"/>
</dbReference>
<evidence type="ECO:0000313" key="2">
    <source>
        <dbReference type="Proteomes" id="UP000002173"/>
    </source>
</evidence>
<gene>
    <name evidence="1" type="ORF">BBOV_IV011240</name>
</gene>
<dbReference type="InParanoid" id="A7ASF7"/>
<organism evidence="1 2">
    <name type="scientific">Babesia bovis</name>
    <dbReference type="NCBI Taxonomy" id="5865"/>
    <lineage>
        <taxon>Eukaryota</taxon>
        <taxon>Sar</taxon>
        <taxon>Alveolata</taxon>
        <taxon>Apicomplexa</taxon>
        <taxon>Aconoidasida</taxon>
        <taxon>Piroplasmida</taxon>
        <taxon>Babesiidae</taxon>
        <taxon>Babesia</taxon>
    </lineage>
</organism>
<dbReference type="AlphaFoldDB" id="A7ASF7"/>
<reference evidence="2" key="3">
    <citation type="journal article" date="2021" name="Int. J. Parasitol.">
        <title>Comparative analysis of gene expression between Babesia bovis blood stages and kinetes allowed by improved genome annotation.</title>
        <authorList>
            <person name="Ueti M.W."/>
            <person name="Johnson W.C."/>
            <person name="Kappmeyer L.S."/>
            <person name="Herndon D.R."/>
            <person name="Mousel M.R."/>
            <person name="Reif K.E."/>
            <person name="Taus N.S."/>
            <person name="Ifeonu O.O."/>
            <person name="Silva J.C."/>
            <person name="Suarez C.E."/>
            <person name="Brayton K.A."/>
        </authorList>
    </citation>
    <scope>NUCLEOTIDE SEQUENCE [LARGE SCALE GENOMIC DNA]</scope>
</reference>
<proteinExistence type="predicted"/>
<comment type="caution">
    <text evidence="1">The sequence shown here is derived from an EMBL/GenBank/DDBJ whole genome shotgun (WGS) entry which is preliminary data.</text>
</comment>
<keyword evidence="2" id="KW-1185">Reference proteome</keyword>
<dbReference type="KEGG" id="bbo:BBOV_IV011240"/>
<evidence type="ECO:0000313" key="1">
    <source>
        <dbReference type="EMBL" id="EDO07476.1"/>
    </source>
</evidence>
<reference evidence="2" key="2">
    <citation type="journal article" date="2020" name="Data Brief">
        <title>Transcriptome dataset of Babesia bovis life stages within vertebrate and invertebrate hosts.</title>
        <authorList>
            <person name="Ueti M.W."/>
            <person name="Johnson W.C."/>
            <person name="Kappmeyer L.S."/>
            <person name="Herndon D.R."/>
            <person name="Mousel M.R."/>
            <person name="Reif K.E."/>
            <person name="Taus N.S."/>
            <person name="Ifeonu O.O."/>
            <person name="Silva J.C."/>
            <person name="Suarez C.E."/>
            <person name="Brayton K.A."/>
        </authorList>
    </citation>
    <scope>NUCLEOTIDE SEQUENCE [LARGE SCALE GENOMIC DNA]</scope>
</reference>
<name>A7ASF7_BABBO</name>
<dbReference type="OMA" id="KCAIISI"/>